<accession>A0A2G5VNL6</accession>
<gene>
    <name evidence="2" type="primary">Cnig_chr_I.g3097</name>
    <name evidence="2" type="ORF">B9Z55_003097</name>
</gene>
<reference evidence="3" key="1">
    <citation type="submission" date="2017-10" db="EMBL/GenBank/DDBJ databases">
        <title>Rapid genome shrinkage in a self-fertile nematode reveals novel sperm competition proteins.</title>
        <authorList>
            <person name="Yin D."/>
            <person name="Schwarz E.M."/>
            <person name="Thomas C.G."/>
            <person name="Felde R.L."/>
            <person name="Korf I.F."/>
            <person name="Cutter A.D."/>
            <person name="Schartner C.M."/>
            <person name="Ralston E.J."/>
            <person name="Meyer B.J."/>
            <person name="Haag E.S."/>
        </authorList>
    </citation>
    <scope>NUCLEOTIDE SEQUENCE [LARGE SCALE GENOMIC DNA]</scope>
    <source>
        <strain evidence="3">JU1422</strain>
    </source>
</reference>
<dbReference type="AlphaFoldDB" id="A0A2G5VNL6"/>
<evidence type="ECO:0000313" key="3">
    <source>
        <dbReference type="Proteomes" id="UP000230233"/>
    </source>
</evidence>
<name>A0A2G5VNL6_9PELO</name>
<dbReference type="PANTHER" id="PTHR21503:SF8">
    <property type="entry name" value="F-BOX ASSOCIATED DOMAIN-CONTAINING PROTEIN-RELATED"/>
    <property type="match status" value="1"/>
</dbReference>
<dbReference type="Proteomes" id="UP000230233">
    <property type="component" value="Chromosome I"/>
</dbReference>
<protein>
    <recommendedName>
        <fullName evidence="1">Sdz-33 F-box domain-containing protein</fullName>
    </recommendedName>
</protein>
<keyword evidence="3" id="KW-1185">Reference proteome</keyword>
<sequence length="295" mass="34475">MAPNASKLRLLDLPYLPLIEVLYHLSPFELFSINCKYLNKIIKSFGPMISAQYKLSMEFTSIRRISFESEYKSYPCRWGAKASELAHFQGILKMHKKILETWGPMKTKAVFDLGIDKECSKMMFDWAQKYKDSIEEVRLEDMTNSEELLEFMEFFKNCDTMHIDAGDGFRCDIELNNRFLKIENGKWVTVENLFNFHCEMIMVSSPLSLQNKEIAQFLKQWKTREKINSKLVCLSFEKGSLDINKILLGFDHFVMEVPNYISPVRGILMDGNDEKRVYIVEKISDGKPIICIMFN</sequence>
<dbReference type="EMBL" id="PDUG01000001">
    <property type="protein sequence ID" value="PIC53364.1"/>
    <property type="molecule type" value="Genomic_DNA"/>
</dbReference>
<feature type="domain" description="Sdz-33 F-box" evidence="1">
    <location>
        <begin position="175"/>
        <end position="235"/>
    </location>
</feature>
<dbReference type="InterPro" id="IPR012885">
    <property type="entry name" value="F-box_Sdz-33"/>
</dbReference>
<evidence type="ECO:0000313" key="2">
    <source>
        <dbReference type="EMBL" id="PIC53364.1"/>
    </source>
</evidence>
<proteinExistence type="predicted"/>
<evidence type="ECO:0000259" key="1">
    <source>
        <dbReference type="Pfam" id="PF07735"/>
    </source>
</evidence>
<comment type="caution">
    <text evidence="2">The sequence shown here is derived from an EMBL/GenBank/DDBJ whole genome shotgun (WGS) entry which is preliminary data.</text>
</comment>
<organism evidence="2 3">
    <name type="scientific">Caenorhabditis nigoni</name>
    <dbReference type="NCBI Taxonomy" id="1611254"/>
    <lineage>
        <taxon>Eukaryota</taxon>
        <taxon>Metazoa</taxon>
        <taxon>Ecdysozoa</taxon>
        <taxon>Nematoda</taxon>
        <taxon>Chromadorea</taxon>
        <taxon>Rhabditida</taxon>
        <taxon>Rhabditina</taxon>
        <taxon>Rhabditomorpha</taxon>
        <taxon>Rhabditoidea</taxon>
        <taxon>Rhabditidae</taxon>
        <taxon>Peloderinae</taxon>
        <taxon>Caenorhabditis</taxon>
    </lineage>
</organism>
<dbReference type="Pfam" id="PF07735">
    <property type="entry name" value="FBA_2"/>
    <property type="match status" value="1"/>
</dbReference>
<dbReference type="PANTHER" id="PTHR21503">
    <property type="entry name" value="F-BOX-CONTAINING HYPOTHETICAL PROTEIN C.ELEGANS"/>
    <property type="match status" value="1"/>
</dbReference>